<dbReference type="AlphaFoldDB" id="A0AAV1P3K3"/>
<evidence type="ECO:0000313" key="1">
    <source>
        <dbReference type="EMBL" id="CAK6965853.1"/>
    </source>
</evidence>
<organism evidence="1 2">
    <name type="scientific">Scomber scombrus</name>
    <name type="common">Atlantic mackerel</name>
    <name type="synonym">Scomber vernalis</name>
    <dbReference type="NCBI Taxonomy" id="13677"/>
    <lineage>
        <taxon>Eukaryota</taxon>
        <taxon>Metazoa</taxon>
        <taxon>Chordata</taxon>
        <taxon>Craniata</taxon>
        <taxon>Vertebrata</taxon>
        <taxon>Euteleostomi</taxon>
        <taxon>Actinopterygii</taxon>
        <taxon>Neopterygii</taxon>
        <taxon>Teleostei</taxon>
        <taxon>Neoteleostei</taxon>
        <taxon>Acanthomorphata</taxon>
        <taxon>Pelagiaria</taxon>
        <taxon>Scombriformes</taxon>
        <taxon>Scombridae</taxon>
        <taxon>Scomber</taxon>
    </lineage>
</organism>
<accession>A0AAV1P3K3</accession>
<dbReference type="EMBL" id="CAWUFR010000087">
    <property type="protein sequence ID" value="CAK6965853.1"/>
    <property type="molecule type" value="Genomic_DNA"/>
</dbReference>
<gene>
    <name evidence="1" type="ORF">FSCOSCO3_A031545</name>
</gene>
<reference evidence="1 2" key="1">
    <citation type="submission" date="2024-01" db="EMBL/GenBank/DDBJ databases">
        <authorList>
            <person name="Alioto T."/>
            <person name="Alioto T."/>
            <person name="Gomez Garrido J."/>
        </authorList>
    </citation>
    <scope>NUCLEOTIDE SEQUENCE [LARGE SCALE GENOMIC DNA]</scope>
</reference>
<dbReference type="Proteomes" id="UP001314229">
    <property type="component" value="Unassembled WGS sequence"/>
</dbReference>
<keyword evidence="2" id="KW-1185">Reference proteome</keyword>
<feature type="non-terminal residue" evidence="1">
    <location>
        <position position="1"/>
    </location>
</feature>
<name>A0AAV1P3K3_SCOSC</name>
<protein>
    <submittedName>
        <fullName evidence="1">Uncharacterized protein</fullName>
    </submittedName>
</protein>
<feature type="non-terminal residue" evidence="1">
    <location>
        <position position="62"/>
    </location>
</feature>
<sequence length="62" mass="6867">CRTQKLLFIHSLEGVSTQKWDLGVTLKLLSSAVMACYTPGKLLRPSLKASVNMLSFLQTDAR</sequence>
<comment type="caution">
    <text evidence="1">The sequence shown here is derived from an EMBL/GenBank/DDBJ whole genome shotgun (WGS) entry which is preliminary data.</text>
</comment>
<proteinExistence type="predicted"/>
<evidence type="ECO:0000313" key="2">
    <source>
        <dbReference type="Proteomes" id="UP001314229"/>
    </source>
</evidence>